<accession>A1S2J7</accession>
<dbReference type="InterPro" id="IPR035423">
    <property type="entry name" value="M60-like_N"/>
</dbReference>
<reference evidence="3 4" key="1">
    <citation type="submission" date="2006-12" db="EMBL/GenBank/DDBJ databases">
        <title>Complete sequence of Shewanella amazonensis SB2B.</title>
        <authorList>
            <consortium name="US DOE Joint Genome Institute"/>
            <person name="Copeland A."/>
            <person name="Lucas S."/>
            <person name="Lapidus A."/>
            <person name="Barry K."/>
            <person name="Detter J.C."/>
            <person name="Glavina del Rio T."/>
            <person name="Hammon N."/>
            <person name="Israni S."/>
            <person name="Dalin E."/>
            <person name="Tice H."/>
            <person name="Pitluck S."/>
            <person name="Munk A.C."/>
            <person name="Brettin T."/>
            <person name="Bruce D."/>
            <person name="Han C."/>
            <person name="Tapia R."/>
            <person name="Gilna P."/>
            <person name="Schmutz J."/>
            <person name="Larimer F."/>
            <person name="Land M."/>
            <person name="Hauser L."/>
            <person name="Kyrpides N."/>
            <person name="Mikhailova N."/>
            <person name="Fredrickson J."/>
            <person name="Richardson P."/>
        </authorList>
    </citation>
    <scope>NUCLEOTIDE SEQUENCE [LARGE SCALE GENOMIC DNA]</scope>
    <source>
        <strain evidence="4">ATCC BAA-1098 / SB2B</strain>
    </source>
</reference>
<dbReference type="SMART" id="SM01276">
    <property type="entry name" value="M60-like"/>
    <property type="match status" value="1"/>
</dbReference>
<evidence type="ECO:0000313" key="4">
    <source>
        <dbReference type="Proteomes" id="UP000009175"/>
    </source>
</evidence>
<gene>
    <name evidence="3" type="ordered locus">Sama_0393</name>
</gene>
<dbReference type="InterPro" id="IPR031161">
    <property type="entry name" value="Peptidase_M60_dom"/>
</dbReference>
<dbReference type="InterPro" id="IPR040711">
    <property type="entry name" value="IMPa_N_2"/>
</dbReference>
<dbReference type="RefSeq" id="WP_011758513.1">
    <property type="nucleotide sequence ID" value="NC_008700.1"/>
</dbReference>
<dbReference type="AlphaFoldDB" id="A1S2J7"/>
<dbReference type="NCBIfam" id="NF038322">
    <property type="entry name" value="ImpA_fam_HExGH"/>
    <property type="match status" value="1"/>
</dbReference>
<dbReference type="InterPro" id="IPR042279">
    <property type="entry name" value="Pep_M60_3"/>
</dbReference>
<feature type="chain" id="PRO_5002636379" description="Peptidase M60 domain-containing protein" evidence="1">
    <location>
        <begin position="25"/>
        <end position="1074"/>
    </location>
</feature>
<dbReference type="Proteomes" id="UP000009175">
    <property type="component" value="Chromosome"/>
</dbReference>
<sequence length="1074" mass="115995">MRNTVAKRNTLVFTALSLSLGLYGCGGGGSSDSEGGTTTPPAVTLYTAKAQSGNGGQLSPASLSIEAGKQGRFTVTTSSGYTLDTIEGCGGTLSDNGYTTAAMGADCTVSASFITNAANAIRHRDHSLASDAELITHARDAVAAAENARKALVDDLYRGISHISWHPSHDSITFTSFQPERTHSLLPANKDGSGNSANRGLVMVSQDGEYHSAAMAANLFSVSTSTETDMLLKRLIGWLTKGADQTDGLSIVTAQMPSRADSWYFPHNEGIRTWLANNYANTHSINDANVCDYNELSTCIDNLKPDLIILSDIDRQSLGHEGIAAAVTKAKAAGIPLLLSNYWREASPMLSPLYQQMGLVTYGNYWSKLNAENLAVSDIRASDANLAAVDRLLANLGSGNFDTALLANCGGNFLSCDEEGFVDAFKAGADWLRGAAITLDNMGQDALALSGADTLHAAVLLADKYRAAIDYPIGWEEPQSWQQAMFADWLVNYARTDNPAQPDLGEYVTDRNNLAKGSHASYAHPATVTERKTIGVPYPNQWTTTGWYVLPGQTVILKRLDNSDARVEIKLNYHRRNTNRAFEQKVYRAPLELATQRLRLEKGESISFSSPYGGPLYLYLGGSGEALSTDISASGVTRHPAIMNFSDASQITAFNERLSQTELPHVDLRTDGAEQHMRRDRFTNAIGGAVADVNALLESISEDHINAVYTLAGFKIQGKTLAESLPADVNAACANLLGNACLDETLHTRKIIQHANYDQNAHCGAGCSGNPWDAAWNISPTGWGDNHELGHNLQTNRLNVQYAAAGDGDNWAGYGSRAGENSNNIFPYVVKWQAHYLRDGNTTPITDGHMNHKDLFYVFMSDAAGVKDSSGNRVVLGANCKVLDAGSDRYEAPWRSNDYAVHNGYRMAFYIQMALRAHGMLLSDGTRLANGFNIFTLLYQHQRIFGSLSGNQADWDANKDRLGFGLYPYSGHAVYGGRTVAGIPGNDFMLVSLSKLTGINWQSHFDMLGLRYSSLAATQAQANATKGSLPMGMYVLETDLPPANMSEGLSFLPLSLSDASTQWRDGRSPASCSL</sequence>
<protein>
    <recommendedName>
        <fullName evidence="2">Peptidase M60 domain-containing protein</fullName>
    </recommendedName>
</protein>
<dbReference type="KEGG" id="saz:Sama_0393"/>
<dbReference type="Gene3D" id="1.10.390.30">
    <property type="entry name" value="Peptidase M60, enhancin-like domain 3"/>
    <property type="match status" value="1"/>
</dbReference>
<dbReference type="Pfam" id="PF17291">
    <property type="entry name" value="M60-like_N"/>
    <property type="match status" value="1"/>
</dbReference>
<dbReference type="Pfam" id="PF18642">
    <property type="entry name" value="IMPa_helical"/>
    <property type="match status" value="1"/>
</dbReference>
<keyword evidence="4" id="KW-1185">Reference proteome</keyword>
<dbReference type="HOGENOM" id="CLU_004117_0_0_6"/>
<dbReference type="PROSITE" id="PS51257">
    <property type="entry name" value="PROKAR_LIPOPROTEIN"/>
    <property type="match status" value="1"/>
</dbReference>
<keyword evidence="1" id="KW-0732">Signal</keyword>
<evidence type="ECO:0000259" key="2">
    <source>
        <dbReference type="PROSITE" id="PS51723"/>
    </source>
</evidence>
<proteinExistence type="predicted"/>
<dbReference type="STRING" id="326297.Sama_0393"/>
<dbReference type="Pfam" id="PF18650">
    <property type="entry name" value="IMPa_N_2"/>
    <property type="match status" value="1"/>
</dbReference>
<feature type="signal peptide" evidence="1">
    <location>
        <begin position="1"/>
        <end position="24"/>
    </location>
</feature>
<organism evidence="3 4">
    <name type="scientific">Shewanella amazonensis (strain ATCC BAA-1098 / SB2B)</name>
    <dbReference type="NCBI Taxonomy" id="326297"/>
    <lineage>
        <taxon>Bacteria</taxon>
        <taxon>Pseudomonadati</taxon>
        <taxon>Pseudomonadota</taxon>
        <taxon>Gammaproteobacteria</taxon>
        <taxon>Alteromonadales</taxon>
        <taxon>Shewanellaceae</taxon>
        <taxon>Shewanella</taxon>
    </lineage>
</organism>
<feature type="domain" description="Peptidase M60" evidence="2">
    <location>
        <begin position="540"/>
        <end position="865"/>
    </location>
</feature>
<name>A1S2J7_SHEAM</name>
<evidence type="ECO:0000313" key="3">
    <source>
        <dbReference type="EMBL" id="ABL98603.1"/>
    </source>
</evidence>
<evidence type="ECO:0000256" key="1">
    <source>
        <dbReference type="SAM" id="SignalP"/>
    </source>
</evidence>
<dbReference type="OrthoDB" id="9122461at2"/>
<dbReference type="PROSITE" id="PS51723">
    <property type="entry name" value="PEPTIDASE_M60"/>
    <property type="match status" value="1"/>
</dbReference>
<dbReference type="EMBL" id="CP000507">
    <property type="protein sequence ID" value="ABL98603.1"/>
    <property type="molecule type" value="Genomic_DNA"/>
</dbReference>
<dbReference type="eggNOG" id="COG1879">
    <property type="taxonomic scope" value="Bacteria"/>
</dbReference>
<dbReference type="InterPro" id="IPR041549">
    <property type="entry name" value="IMPa_helical"/>
</dbReference>